<protein>
    <submittedName>
        <fullName evidence="2">Uncharacterized protein</fullName>
    </submittedName>
</protein>
<feature type="compositionally biased region" description="Basic and acidic residues" evidence="1">
    <location>
        <begin position="633"/>
        <end position="669"/>
    </location>
</feature>
<feature type="region of interest" description="Disordered" evidence="1">
    <location>
        <begin position="1"/>
        <end position="37"/>
    </location>
</feature>
<feature type="compositionally biased region" description="Basic and acidic residues" evidence="1">
    <location>
        <begin position="211"/>
        <end position="222"/>
    </location>
</feature>
<feature type="compositionally biased region" description="Basic and acidic residues" evidence="1">
    <location>
        <begin position="558"/>
        <end position="567"/>
    </location>
</feature>
<dbReference type="RefSeq" id="XP_062653623.1">
    <property type="nucleotide sequence ID" value="XM_062807323.1"/>
</dbReference>
<keyword evidence="3" id="KW-1185">Reference proteome</keyword>
<feature type="compositionally biased region" description="Basic and acidic residues" evidence="1">
    <location>
        <begin position="416"/>
        <end position="426"/>
    </location>
</feature>
<sequence length="745" mass="79931">MSSRQVVPDGGAETPVPVTDNAPLAADKSAPEYETVAQHNAQRLLEPSATDPDATSRAIKAAAVPVPSVIDEKTSGQIAIADYAVTHDASATGFRDTRKTGKEKTTYPLPTDTSFTLPTDTSFSLPSVAKETLSGKGGSADTSDSCVKEVAIGAGVAGAVGVTAALAAPNFSDNPDLPPTIARLEQFADKLDGTAAPKTVPVKESSGEGAELERSLPHEQGKAIETSQVVVDKSVPLSESFHIVDKDTPAQEEAAESEKKKEASSEDGEESAARSVVVGVGEEKTDEGYLVAPRPKTDGTGPAQQDISVDFRVPTPALILPDLDDPVARQLSRMRSLRRQRRNTIKQAEEMVAAAVVIYATAEVLSPPGSPRLASSGTDVLGSPEMHSAVKGKGKEVEVPIMSLQDSAIPAEDEQDRGRARSRDLSDPVADLSVDDKEKTREPLKAEDSKVAHSARRHSHHSSRHRPHRDSRDGSKDVSKRSHRSRSDSHTSVRSRGEDEPPRTPTREDPGFGEHKSSPHSRRHRTPEEQAAHDKRKEERRRARELEKVGDGTPDSPARTDKDRDRCSTLAGHSKKFFDMKNGQSVLESNFGGPRDTSASAGALPPTSSSSRTAVIPELRRSSTTRGSTTKLRRSEERSLRKAARDDEEAVPKSSREHKDRDRETERARPTTAEQKVKAPAASAGVGGGGGDDAAGLSSSASGGDPDSQAHRAKRQEKREREREREGKEKGGIRAAFKRFFTSST</sequence>
<feature type="compositionally biased region" description="Basic residues" evidence="1">
    <location>
        <begin position="453"/>
        <end position="469"/>
    </location>
</feature>
<feature type="compositionally biased region" description="Basic and acidic residues" evidence="1">
    <location>
        <begin position="470"/>
        <end position="517"/>
    </location>
</feature>
<feature type="compositionally biased region" description="Basic and acidic residues" evidence="1">
    <location>
        <begin position="717"/>
        <end position="732"/>
    </location>
</feature>
<organism evidence="2 3">
    <name type="scientific">Chaetomium fimeti</name>
    <dbReference type="NCBI Taxonomy" id="1854472"/>
    <lineage>
        <taxon>Eukaryota</taxon>
        <taxon>Fungi</taxon>
        <taxon>Dikarya</taxon>
        <taxon>Ascomycota</taxon>
        <taxon>Pezizomycotina</taxon>
        <taxon>Sordariomycetes</taxon>
        <taxon>Sordariomycetidae</taxon>
        <taxon>Sordariales</taxon>
        <taxon>Chaetomiaceae</taxon>
        <taxon>Chaetomium</taxon>
    </lineage>
</organism>
<evidence type="ECO:0000313" key="2">
    <source>
        <dbReference type="EMBL" id="KAK3290109.1"/>
    </source>
</evidence>
<dbReference type="AlphaFoldDB" id="A0AAE0H522"/>
<feature type="region of interest" description="Disordered" evidence="1">
    <location>
        <begin position="366"/>
        <end position="745"/>
    </location>
</feature>
<accession>A0AAE0H522</accession>
<feature type="compositionally biased region" description="Basic and acidic residues" evidence="1">
    <location>
        <begin position="434"/>
        <end position="451"/>
    </location>
</feature>
<feature type="region of interest" description="Disordered" evidence="1">
    <location>
        <begin position="240"/>
        <end position="277"/>
    </location>
</feature>
<feature type="compositionally biased region" description="Low complexity" evidence="1">
    <location>
        <begin position="694"/>
        <end position="707"/>
    </location>
</feature>
<comment type="caution">
    <text evidence="2">The sequence shown here is derived from an EMBL/GenBank/DDBJ whole genome shotgun (WGS) entry which is preliminary data.</text>
</comment>
<dbReference type="GeneID" id="87844271"/>
<feature type="region of interest" description="Disordered" evidence="1">
    <location>
        <begin position="192"/>
        <end position="228"/>
    </location>
</feature>
<reference evidence="2" key="1">
    <citation type="journal article" date="2023" name="Mol. Phylogenet. Evol.">
        <title>Genome-scale phylogeny and comparative genomics of the fungal order Sordariales.</title>
        <authorList>
            <person name="Hensen N."/>
            <person name="Bonometti L."/>
            <person name="Westerberg I."/>
            <person name="Brannstrom I.O."/>
            <person name="Guillou S."/>
            <person name="Cros-Aarteil S."/>
            <person name="Calhoun S."/>
            <person name="Haridas S."/>
            <person name="Kuo A."/>
            <person name="Mondo S."/>
            <person name="Pangilinan J."/>
            <person name="Riley R."/>
            <person name="LaButti K."/>
            <person name="Andreopoulos B."/>
            <person name="Lipzen A."/>
            <person name="Chen C."/>
            <person name="Yan M."/>
            <person name="Daum C."/>
            <person name="Ng V."/>
            <person name="Clum A."/>
            <person name="Steindorff A."/>
            <person name="Ohm R.A."/>
            <person name="Martin F."/>
            <person name="Silar P."/>
            <person name="Natvig D.O."/>
            <person name="Lalanne C."/>
            <person name="Gautier V."/>
            <person name="Ament-Velasquez S.L."/>
            <person name="Kruys A."/>
            <person name="Hutchinson M.I."/>
            <person name="Powell A.J."/>
            <person name="Barry K."/>
            <person name="Miller A.N."/>
            <person name="Grigoriev I.V."/>
            <person name="Debuchy R."/>
            <person name="Gladieux P."/>
            <person name="Hiltunen Thoren M."/>
            <person name="Johannesson H."/>
        </authorList>
    </citation>
    <scope>NUCLEOTIDE SEQUENCE</scope>
    <source>
        <strain evidence="2">CBS 168.71</strain>
    </source>
</reference>
<evidence type="ECO:0000256" key="1">
    <source>
        <dbReference type="SAM" id="MobiDB-lite"/>
    </source>
</evidence>
<feature type="compositionally biased region" description="Basic and acidic residues" evidence="1">
    <location>
        <begin position="526"/>
        <end position="550"/>
    </location>
</feature>
<evidence type="ECO:0000313" key="3">
    <source>
        <dbReference type="Proteomes" id="UP001278766"/>
    </source>
</evidence>
<dbReference type="Proteomes" id="UP001278766">
    <property type="component" value="Unassembled WGS sequence"/>
</dbReference>
<dbReference type="EMBL" id="JAUEPN010000023">
    <property type="protein sequence ID" value="KAK3290109.1"/>
    <property type="molecule type" value="Genomic_DNA"/>
</dbReference>
<proteinExistence type="predicted"/>
<name>A0AAE0H522_9PEZI</name>
<gene>
    <name evidence="2" type="ORF">B0H64DRAFT_455879</name>
</gene>
<reference evidence="2" key="2">
    <citation type="submission" date="2023-06" db="EMBL/GenBank/DDBJ databases">
        <authorList>
            <consortium name="Lawrence Berkeley National Laboratory"/>
            <person name="Haridas S."/>
            <person name="Hensen N."/>
            <person name="Bonometti L."/>
            <person name="Westerberg I."/>
            <person name="Brannstrom I.O."/>
            <person name="Guillou S."/>
            <person name="Cros-Aarteil S."/>
            <person name="Calhoun S."/>
            <person name="Kuo A."/>
            <person name="Mondo S."/>
            <person name="Pangilinan J."/>
            <person name="Riley R."/>
            <person name="Labutti K."/>
            <person name="Andreopoulos B."/>
            <person name="Lipzen A."/>
            <person name="Chen C."/>
            <person name="Yanf M."/>
            <person name="Daum C."/>
            <person name="Ng V."/>
            <person name="Clum A."/>
            <person name="Steindorff A."/>
            <person name="Ohm R."/>
            <person name="Martin F."/>
            <person name="Silar P."/>
            <person name="Natvig D."/>
            <person name="Lalanne C."/>
            <person name="Gautier V."/>
            <person name="Ament-Velasquez S.L."/>
            <person name="Kruys A."/>
            <person name="Hutchinson M.I."/>
            <person name="Powell A.J."/>
            <person name="Barry K."/>
            <person name="Miller A.N."/>
            <person name="Grigoriev I.V."/>
            <person name="Debuchy R."/>
            <person name="Gladieux P."/>
            <person name="Thoren M.H."/>
            <person name="Johannesson H."/>
        </authorList>
    </citation>
    <scope>NUCLEOTIDE SEQUENCE</scope>
    <source>
        <strain evidence="2">CBS 168.71</strain>
    </source>
</reference>